<organism evidence="1 2">
    <name type="scientific">Plesiomonas shigelloides</name>
    <name type="common">Aeromonas shigelloides</name>
    <dbReference type="NCBI Taxonomy" id="703"/>
    <lineage>
        <taxon>Bacteria</taxon>
        <taxon>Pseudomonadati</taxon>
        <taxon>Pseudomonadota</taxon>
        <taxon>Gammaproteobacteria</taxon>
        <taxon>Enterobacterales</taxon>
        <taxon>Enterobacteriaceae</taxon>
        <taxon>Plesiomonas</taxon>
    </lineage>
</organism>
<proteinExistence type="predicted"/>
<protein>
    <submittedName>
        <fullName evidence="1">Uncharacterized protein</fullName>
    </submittedName>
</protein>
<dbReference type="AlphaFoldDB" id="A0A8I1W4T8"/>
<gene>
    <name evidence="1" type="ORF">J2R62_06540</name>
</gene>
<name>A0A8I1W4T8_PLESH</name>
<evidence type="ECO:0000313" key="2">
    <source>
        <dbReference type="Proteomes" id="UP000664658"/>
    </source>
</evidence>
<comment type="caution">
    <text evidence="1">The sequence shown here is derived from an EMBL/GenBank/DDBJ whole genome shotgun (WGS) entry which is preliminary data.</text>
</comment>
<dbReference type="RefSeq" id="WP_207541853.1">
    <property type="nucleotide sequence ID" value="NZ_JAFNAA010000005.1"/>
</dbReference>
<evidence type="ECO:0000313" key="1">
    <source>
        <dbReference type="EMBL" id="MBO1107882.1"/>
    </source>
</evidence>
<dbReference type="Proteomes" id="UP000664658">
    <property type="component" value="Unassembled WGS sequence"/>
</dbReference>
<accession>A0A8I1W4T8</accession>
<sequence length="84" mass="9469">MFWGTWLNIDGAYNPRYPAFEIEAESIAEATEMQAKERGSKVIFQNAAIAILDVKTIKKTKAKYIEDIRRLAITDAPLIPQQGV</sequence>
<reference evidence="1" key="1">
    <citation type="submission" date="2021-03" db="EMBL/GenBank/DDBJ databases">
        <title>Plesiomonas shigelloides zfcc0051, isolated from zebrafish feces.</title>
        <authorList>
            <person name="Vanderhoek Z."/>
            <person name="Gaulke C."/>
        </authorList>
    </citation>
    <scope>NUCLEOTIDE SEQUENCE</scope>
    <source>
        <strain evidence="1">Zfcc0051</strain>
    </source>
</reference>
<dbReference type="EMBL" id="JAFNAA010000005">
    <property type="protein sequence ID" value="MBO1107882.1"/>
    <property type="molecule type" value="Genomic_DNA"/>
</dbReference>